<gene>
    <name evidence="2" type="ORF">DFL_005404</name>
</gene>
<sequence>MTPAPPADNPFGASGEYHKIELGFRGAKSKSQKGKGVKKGRKKTYYSREYDCDSVSSEAASGATTDYSTDYSIDCSVDVSGYASTVDDEGDIDSESEQCPPSRRTIA</sequence>
<dbReference type="GeneID" id="93587715"/>
<feature type="region of interest" description="Disordered" evidence="1">
    <location>
        <begin position="83"/>
        <end position="107"/>
    </location>
</feature>
<dbReference type="AlphaFoldDB" id="A0A437A7K1"/>
<reference evidence="2 3" key="1">
    <citation type="submission" date="2019-01" db="EMBL/GenBank/DDBJ databases">
        <title>Intercellular communication is required for trap formation in the nematode-trapping fungus Duddingtonia flagrans.</title>
        <authorList>
            <person name="Youssar L."/>
            <person name="Wernet V."/>
            <person name="Hensel N."/>
            <person name="Hildebrandt H.-G."/>
            <person name="Fischer R."/>
        </authorList>
    </citation>
    <scope>NUCLEOTIDE SEQUENCE [LARGE SCALE GENOMIC DNA]</scope>
    <source>
        <strain evidence="2 3">CBS H-5679</strain>
    </source>
</reference>
<dbReference type="EMBL" id="SAEB01000006">
    <property type="protein sequence ID" value="RVD87163.1"/>
    <property type="molecule type" value="Genomic_DNA"/>
</dbReference>
<dbReference type="RefSeq" id="XP_067492707.1">
    <property type="nucleotide sequence ID" value="XM_067634661.1"/>
</dbReference>
<name>A0A437A7K1_ARTFL</name>
<dbReference type="VEuPathDB" id="FungiDB:DFL_005404"/>
<comment type="caution">
    <text evidence="2">The sequence shown here is derived from an EMBL/GenBank/DDBJ whole genome shotgun (WGS) entry which is preliminary data.</text>
</comment>
<feature type="compositionally biased region" description="Acidic residues" evidence="1">
    <location>
        <begin position="86"/>
        <end position="96"/>
    </location>
</feature>
<feature type="compositionally biased region" description="Basic residues" evidence="1">
    <location>
        <begin position="27"/>
        <end position="43"/>
    </location>
</feature>
<protein>
    <submittedName>
        <fullName evidence="2">Uncharacterized protein</fullName>
    </submittedName>
</protein>
<organism evidence="2 3">
    <name type="scientific">Arthrobotrys flagrans</name>
    <name type="common">Nematode-trapping fungus</name>
    <name type="synonym">Trichothecium flagrans</name>
    <dbReference type="NCBI Taxonomy" id="97331"/>
    <lineage>
        <taxon>Eukaryota</taxon>
        <taxon>Fungi</taxon>
        <taxon>Dikarya</taxon>
        <taxon>Ascomycota</taxon>
        <taxon>Pezizomycotina</taxon>
        <taxon>Orbiliomycetes</taxon>
        <taxon>Orbiliales</taxon>
        <taxon>Orbiliaceae</taxon>
        <taxon>Arthrobotrys</taxon>
    </lineage>
</organism>
<keyword evidence="3" id="KW-1185">Reference proteome</keyword>
<dbReference type="Proteomes" id="UP000283090">
    <property type="component" value="Unassembled WGS sequence"/>
</dbReference>
<evidence type="ECO:0000313" key="2">
    <source>
        <dbReference type="EMBL" id="RVD87163.1"/>
    </source>
</evidence>
<evidence type="ECO:0000256" key="1">
    <source>
        <dbReference type="SAM" id="MobiDB-lite"/>
    </source>
</evidence>
<feature type="region of interest" description="Disordered" evidence="1">
    <location>
        <begin position="23"/>
        <end position="43"/>
    </location>
</feature>
<proteinExistence type="predicted"/>
<evidence type="ECO:0000313" key="3">
    <source>
        <dbReference type="Proteomes" id="UP000283090"/>
    </source>
</evidence>
<accession>A0A437A7K1</accession>